<evidence type="ECO:0000313" key="1">
    <source>
        <dbReference type="EMBL" id="MFD1702035.1"/>
    </source>
</evidence>
<name>A0ABW4K1N2_9HYPH</name>
<sequence>MPYNVVCTLDDKASISFAPTAADALKLVQSRQDAGAIDIGVVSTDGARLPIERLEGLARNEAPTGQISVRG</sequence>
<keyword evidence="2" id="KW-1185">Reference proteome</keyword>
<dbReference type="RefSeq" id="WP_378797007.1">
    <property type="nucleotide sequence ID" value="NZ_JBHUER010000002.1"/>
</dbReference>
<protein>
    <submittedName>
        <fullName evidence="1">Uncharacterized protein</fullName>
    </submittedName>
</protein>
<dbReference type="EMBL" id="JBHUER010000002">
    <property type="protein sequence ID" value="MFD1702035.1"/>
    <property type="molecule type" value="Genomic_DNA"/>
</dbReference>
<organism evidence="1 2">
    <name type="scientific">Methylopila henanensis</name>
    <dbReference type="NCBI Taxonomy" id="873516"/>
    <lineage>
        <taxon>Bacteria</taxon>
        <taxon>Pseudomonadati</taxon>
        <taxon>Pseudomonadota</taxon>
        <taxon>Alphaproteobacteria</taxon>
        <taxon>Hyphomicrobiales</taxon>
        <taxon>Methylopilaceae</taxon>
        <taxon>Methylopila</taxon>
    </lineage>
</organism>
<dbReference type="Proteomes" id="UP001597308">
    <property type="component" value="Unassembled WGS sequence"/>
</dbReference>
<gene>
    <name evidence="1" type="ORF">ACFSCV_03365</name>
</gene>
<comment type="caution">
    <text evidence="1">The sequence shown here is derived from an EMBL/GenBank/DDBJ whole genome shotgun (WGS) entry which is preliminary data.</text>
</comment>
<accession>A0ABW4K1N2</accession>
<proteinExistence type="predicted"/>
<reference evidence="2" key="1">
    <citation type="journal article" date="2019" name="Int. J. Syst. Evol. Microbiol.">
        <title>The Global Catalogue of Microorganisms (GCM) 10K type strain sequencing project: providing services to taxonomists for standard genome sequencing and annotation.</title>
        <authorList>
            <consortium name="The Broad Institute Genomics Platform"/>
            <consortium name="The Broad Institute Genome Sequencing Center for Infectious Disease"/>
            <person name="Wu L."/>
            <person name="Ma J."/>
        </authorList>
    </citation>
    <scope>NUCLEOTIDE SEQUENCE [LARGE SCALE GENOMIC DNA]</scope>
    <source>
        <strain evidence="2">KCTC 23707</strain>
    </source>
</reference>
<evidence type="ECO:0000313" key="2">
    <source>
        <dbReference type="Proteomes" id="UP001597308"/>
    </source>
</evidence>